<evidence type="ECO:0000313" key="2">
    <source>
        <dbReference type="Proteomes" id="UP000499080"/>
    </source>
</evidence>
<reference evidence="1 2" key="1">
    <citation type="journal article" date="2019" name="Sci. Rep.">
        <title>Orb-weaving spider Araneus ventricosus genome elucidates the spidroin gene catalogue.</title>
        <authorList>
            <person name="Kono N."/>
            <person name="Nakamura H."/>
            <person name="Ohtoshi R."/>
            <person name="Moran D.A.P."/>
            <person name="Shinohara A."/>
            <person name="Yoshida Y."/>
            <person name="Fujiwara M."/>
            <person name="Mori M."/>
            <person name="Tomita M."/>
            <person name="Arakawa K."/>
        </authorList>
    </citation>
    <scope>NUCLEOTIDE SEQUENCE [LARGE SCALE GENOMIC DNA]</scope>
</reference>
<dbReference type="EMBL" id="BGPR01000017">
    <property type="protein sequence ID" value="GBL79050.1"/>
    <property type="molecule type" value="Genomic_DNA"/>
</dbReference>
<protein>
    <submittedName>
        <fullName evidence="1">Uncharacterized protein</fullName>
    </submittedName>
</protein>
<evidence type="ECO:0000313" key="1">
    <source>
        <dbReference type="EMBL" id="GBL79050.1"/>
    </source>
</evidence>
<dbReference type="Proteomes" id="UP000499080">
    <property type="component" value="Unassembled WGS sequence"/>
</dbReference>
<organism evidence="1 2">
    <name type="scientific">Araneus ventricosus</name>
    <name type="common">Orbweaver spider</name>
    <name type="synonym">Epeira ventricosa</name>
    <dbReference type="NCBI Taxonomy" id="182803"/>
    <lineage>
        <taxon>Eukaryota</taxon>
        <taxon>Metazoa</taxon>
        <taxon>Ecdysozoa</taxon>
        <taxon>Arthropoda</taxon>
        <taxon>Chelicerata</taxon>
        <taxon>Arachnida</taxon>
        <taxon>Araneae</taxon>
        <taxon>Araneomorphae</taxon>
        <taxon>Entelegynae</taxon>
        <taxon>Araneoidea</taxon>
        <taxon>Araneidae</taxon>
        <taxon>Araneus</taxon>
    </lineage>
</organism>
<gene>
    <name evidence="1" type="ORF">AVEN_48997_1</name>
</gene>
<name>A0A4Y2AH39_ARAVE</name>
<proteinExistence type="predicted"/>
<keyword evidence="2" id="KW-1185">Reference proteome</keyword>
<sequence>MIKCLNRHLCLFIQTPYPLNRDYMIVSMLKLISVAPYFCAFCMESVDLVTKFRHWDRMVDIRYSAVKGPSCYSDIVYIKPSEVERPPFGKDGNFGEEVVDSGVVLVI</sequence>
<comment type="caution">
    <text evidence="1">The sequence shown here is derived from an EMBL/GenBank/DDBJ whole genome shotgun (WGS) entry which is preliminary data.</text>
</comment>
<dbReference type="AlphaFoldDB" id="A0A4Y2AH39"/>
<accession>A0A4Y2AH39</accession>